<evidence type="ECO:0000256" key="1">
    <source>
        <dbReference type="ARBA" id="ARBA00022690"/>
    </source>
</evidence>
<dbReference type="eggNOG" id="KOG4295">
    <property type="taxonomic scope" value="Eukaryota"/>
</dbReference>
<keyword evidence="1" id="KW-0646">Protease inhibitor</keyword>
<dbReference type="InterPro" id="IPR036880">
    <property type="entry name" value="Kunitz_BPTI_sf"/>
</dbReference>
<dbReference type="PRINTS" id="PR00759">
    <property type="entry name" value="BASICPTASE"/>
</dbReference>
<evidence type="ECO:0000256" key="4">
    <source>
        <dbReference type="SAM" id="MobiDB-lite"/>
    </source>
</evidence>
<dbReference type="AlphaFoldDB" id="B4JQI6"/>
<feature type="chain" id="PRO_5002812593" evidence="5">
    <location>
        <begin position="22"/>
        <end position="120"/>
    </location>
</feature>
<feature type="domain" description="BPTI/Kunitz inhibitor" evidence="6">
    <location>
        <begin position="65"/>
        <end position="115"/>
    </location>
</feature>
<dbReference type="PROSITE" id="PS50279">
    <property type="entry name" value="BPTI_KUNITZ_2"/>
    <property type="match status" value="1"/>
</dbReference>
<keyword evidence="5" id="KW-0732">Signal</keyword>
<dbReference type="STRING" id="7222.B4JQI6"/>
<dbReference type="PhylomeDB" id="B4JQI6"/>
<evidence type="ECO:0000256" key="2">
    <source>
        <dbReference type="ARBA" id="ARBA00022900"/>
    </source>
</evidence>
<dbReference type="Pfam" id="PF00014">
    <property type="entry name" value="Kunitz_BPTI"/>
    <property type="match status" value="1"/>
</dbReference>
<dbReference type="Proteomes" id="UP000001070">
    <property type="component" value="Unassembled WGS sequence"/>
</dbReference>
<evidence type="ECO:0000259" key="6">
    <source>
        <dbReference type="PROSITE" id="PS50279"/>
    </source>
</evidence>
<dbReference type="InParanoid" id="B4JQI6"/>
<dbReference type="GO" id="GO:0004867">
    <property type="term" value="F:serine-type endopeptidase inhibitor activity"/>
    <property type="evidence" value="ECO:0007669"/>
    <property type="project" value="UniProtKB-KW"/>
</dbReference>
<dbReference type="InterPro" id="IPR002223">
    <property type="entry name" value="Kunitz_BPTI"/>
</dbReference>
<reference evidence="7 8" key="1">
    <citation type="journal article" date="2007" name="Nature">
        <title>Evolution of genes and genomes on the Drosophila phylogeny.</title>
        <authorList>
            <consortium name="Drosophila 12 Genomes Consortium"/>
            <person name="Clark A.G."/>
            <person name="Eisen M.B."/>
            <person name="Smith D.R."/>
            <person name="Bergman C.M."/>
            <person name="Oliver B."/>
            <person name="Markow T.A."/>
            <person name="Kaufman T.C."/>
            <person name="Kellis M."/>
            <person name="Gelbart W."/>
            <person name="Iyer V.N."/>
            <person name="Pollard D.A."/>
            <person name="Sackton T.B."/>
            <person name="Larracuente A.M."/>
            <person name="Singh N.D."/>
            <person name="Abad J.P."/>
            <person name="Abt D.N."/>
            <person name="Adryan B."/>
            <person name="Aguade M."/>
            <person name="Akashi H."/>
            <person name="Anderson W.W."/>
            <person name="Aquadro C.F."/>
            <person name="Ardell D.H."/>
            <person name="Arguello R."/>
            <person name="Artieri C.G."/>
            <person name="Barbash D.A."/>
            <person name="Barker D."/>
            <person name="Barsanti P."/>
            <person name="Batterham P."/>
            <person name="Batzoglou S."/>
            <person name="Begun D."/>
            <person name="Bhutkar A."/>
            <person name="Blanco E."/>
            <person name="Bosak S.A."/>
            <person name="Bradley R.K."/>
            <person name="Brand A.D."/>
            <person name="Brent M.R."/>
            <person name="Brooks A.N."/>
            <person name="Brown R.H."/>
            <person name="Butlin R.K."/>
            <person name="Caggese C."/>
            <person name="Calvi B.R."/>
            <person name="Bernardo de Carvalho A."/>
            <person name="Caspi A."/>
            <person name="Castrezana S."/>
            <person name="Celniker S.E."/>
            <person name="Chang J.L."/>
            <person name="Chapple C."/>
            <person name="Chatterji S."/>
            <person name="Chinwalla A."/>
            <person name="Civetta A."/>
            <person name="Clifton S.W."/>
            <person name="Comeron J.M."/>
            <person name="Costello J.C."/>
            <person name="Coyne J.A."/>
            <person name="Daub J."/>
            <person name="David R.G."/>
            <person name="Delcher A.L."/>
            <person name="Delehaunty K."/>
            <person name="Do C.B."/>
            <person name="Ebling H."/>
            <person name="Edwards K."/>
            <person name="Eickbush T."/>
            <person name="Evans J.D."/>
            <person name="Filipski A."/>
            <person name="Findeiss S."/>
            <person name="Freyhult E."/>
            <person name="Fulton L."/>
            <person name="Fulton R."/>
            <person name="Garcia A.C."/>
            <person name="Gardiner A."/>
            <person name="Garfield D.A."/>
            <person name="Garvin B.E."/>
            <person name="Gibson G."/>
            <person name="Gilbert D."/>
            <person name="Gnerre S."/>
            <person name="Godfrey J."/>
            <person name="Good R."/>
            <person name="Gotea V."/>
            <person name="Gravely B."/>
            <person name="Greenberg A.J."/>
            <person name="Griffiths-Jones S."/>
            <person name="Gross S."/>
            <person name="Guigo R."/>
            <person name="Gustafson E.A."/>
            <person name="Haerty W."/>
            <person name="Hahn M.W."/>
            <person name="Halligan D.L."/>
            <person name="Halpern A.L."/>
            <person name="Halter G.M."/>
            <person name="Han M.V."/>
            <person name="Heger A."/>
            <person name="Hillier L."/>
            <person name="Hinrichs A.S."/>
            <person name="Holmes I."/>
            <person name="Hoskins R.A."/>
            <person name="Hubisz M.J."/>
            <person name="Hultmark D."/>
            <person name="Huntley M.A."/>
            <person name="Jaffe D.B."/>
            <person name="Jagadeeshan S."/>
            <person name="Jeck W.R."/>
            <person name="Johnson J."/>
            <person name="Jones C.D."/>
            <person name="Jordan W.C."/>
            <person name="Karpen G.H."/>
            <person name="Kataoka E."/>
            <person name="Keightley P.D."/>
            <person name="Kheradpour P."/>
            <person name="Kirkness E.F."/>
            <person name="Koerich L.B."/>
            <person name="Kristiansen K."/>
            <person name="Kudrna D."/>
            <person name="Kulathinal R.J."/>
            <person name="Kumar S."/>
            <person name="Kwok R."/>
            <person name="Lander E."/>
            <person name="Langley C.H."/>
            <person name="Lapoint R."/>
            <person name="Lazzaro B.P."/>
            <person name="Lee S.J."/>
            <person name="Levesque L."/>
            <person name="Li R."/>
            <person name="Lin C.F."/>
            <person name="Lin M.F."/>
            <person name="Lindblad-Toh K."/>
            <person name="Llopart A."/>
            <person name="Long M."/>
            <person name="Low L."/>
            <person name="Lozovsky E."/>
            <person name="Lu J."/>
            <person name="Luo M."/>
            <person name="Machado C.A."/>
            <person name="Makalowski W."/>
            <person name="Marzo M."/>
            <person name="Matsuda M."/>
            <person name="Matzkin L."/>
            <person name="McAllister B."/>
            <person name="McBride C.S."/>
            <person name="McKernan B."/>
            <person name="McKernan K."/>
            <person name="Mendez-Lago M."/>
            <person name="Minx P."/>
            <person name="Mollenhauer M.U."/>
            <person name="Montooth K."/>
            <person name="Mount S.M."/>
            <person name="Mu X."/>
            <person name="Myers E."/>
            <person name="Negre B."/>
            <person name="Newfeld S."/>
            <person name="Nielsen R."/>
            <person name="Noor M.A."/>
            <person name="O'Grady P."/>
            <person name="Pachter L."/>
            <person name="Papaceit M."/>
            <person name="Parisi M.J."/>
            <person name="Parisi M."/>
            <person name="Parts L."/>
            <person name="Pedersen J.S."/>
            <person name="Pesole G."/>
            <person name="Phillippy A.M."/>
            <person name="Ponting C.P."/>
            <person name="Pop M."/>
            <person name="Porcelli D."/>
            <person name="Powell J.R."/>
            <person name="Prohaska S."/>
            <person name="Pruitt K."/>
            <person name="Puig M."/>
            <person name="Quesneville H."/>
            <person name="Ram K.R."/>
            <person name="Rand D."/>
            <person name="Rasmussen M.D."/>
            <person name="Reed L.K."/>
            <person name="Reenan R."/>
            <person name="Reily A."/>
            <person name="Remington K.A."/>
            <person name="Rieger T.T."/>
            <person name="Ritchie M.G."/>
            <person name="Robin C."/>
            <person name="Rogers Y.H."/>
            <person name="Rohde C."/>
            <person name="Rozas J."/>
            <person name="Rubenfield M.J."/>
            <person name="Ruiz A."/>
            <person name="Russo S."/>
            <person name="Salzberg S.L."/>
            <person name="Sanchez-Gracia A."/>
            <person name="Saranga D.J."/>
            <person name="Sato H."/>
            <person name="Schaeffer S.W."/>
            <person name="Schatz M.C."/>
            <person name="Schlenke T."/>
            <person name="Schwartz R."/>
            <person name="Segarra C."/>
            <person name="Singh R.S."/>
            <person name="Sirot L."/>
            <person name="Sirota M."/>
            <person name="Sisneros N.B."/>
            <person name="Smith C.D."/>
            <person name="Smith T.F."/>
            <person name="Spieth J."/>
            <person name="Stage D.E."/>
            <person name="Stark A."/>
            <person name="Stephan W."/>
            <person name="Strausberg R.L."/>
            <person name="Strempel S."/>
            <person name="Sturgill D."/>
            <person name="Sutton G."/>
            <person name="Sutton G.G."/>
            <person name="Tao W."/>
            <person name="Teichmann S."/>
            <person name="Tobari Y.N."/>
            <person name="Tomimura Y."/>
            <person name="Tsolas J.M."/>
            <person name="Valente V.L."/>
            <person name="Venter E."/>
            <person name="Venter J.C."/>
            <person name="Vicario S."/>
            <person name="Vieira F.G."/>
            <person name="Vilella A.J."/>
            <person name="Villasante A."/>
            <person name="Walenz B."/>
            <person name="Wang J."/>
            <person name="Wasserman M."/>
            <person name="Watts T."/>
            <person name="Wilson D."/>
            <person name="Wilson R.K."/>
            <person name="Wing R.A."/>
            <person name="Wolfner M.F."/>
            <person name="Wong A."/>
            <person name="Wong G.K."/>
            <person name="Wu C.I."/>
            <person name="Wu G."/>
            <person name="Yamamoto D."/>
            <person name="Yang H.P."/>
            <person name="Yang S.P."/>
            <person name="Yorke J.A."/>
            <person name="Yoshida K."/>
            <person name="Zdobnov E."/>
            <person name="Zhang P."/>
            <person name="Zhang Y."/>
            <person name="Zimin A.V."/>
            <person name="Baldwin J."/>
            <person name="Abdouelleil A."/>
            <person name="Abdulkadir J."/>
            <person name="Abebe A."/>
            <person name="Abera B."/>
            <person name="Abreu J."/>
            <person name="Acer S.C."/>
            <person name="Aftuck L."/>
            <person name="Alexander A."/>
            <person name="An P."/>
            <person name="Anderson E."/>
            <person name="Anderson S."/>
            <person name="Arachi H."/>
            <person name="Azer M."/>
            <person name="Bachantsang P."/>
            <person name="Barry A."/>
            <person name="Bayul T."/>
            <person name="Berlin A."/>
            <person name="Bessette D."/>
            <person name="Bloom T."/>
            <person name="Blye J."/>
            <person name="Boguslavskiy L."/>
            <person name="Bonnet C."/>
            <person name="Boukhgalter B."/>
            <person name="Bourzgui I."/>
            <person name="Brown A."/>
            <person name="Cahill P."/>
            <person name="Channer S."/>
            <person name="Cheshatsang Y."/>
            <person name="Chuda L."/>
            <person name="Citroen M."/>
            <person name="Collymore A."/>
            <person name="Cooke P."/>
            <person name="Costello M."/>
            <person name="D'Aco K."/>
            <person name="Daza R."/>
            <person name="De Haan G."/>
            <person name="DeGray S."/>
            <person name="DeMaso C."/>
            <person name="Dhargay N."/>
            <person name="Dooley K."/>
            <person name="Dooley E."/>
            <person name="Doricent M."/>
            <person name="Dorje P."/>
            <person name="Dorjee K."/>
            <person name="Dupes A."/>
            <person name="Elong R."/>
            <person name="Falk J."/>
            <person name="Farina A."/>
            <person name="Faro S."/>
            <person name="Ferguson D."/>
            <person name="Fisher S."/>
            <person name="Foley C.D."/>
            <person name="Franke A."/>
            <person name="Friedrich D."/>
            <person name="Gadbois L."/>
            <person name="Gearin G."/>
            <person name="Gearin C.R."/>
            <person name="Giannoukos G."/>
            <person name="Goode T."/>
            <person name="Graham J."/>
            <person name="Grandbois E."/>
            <person name="Grewal S."/>
            <person name="Gyaltsen K."/>
            <person name="Hafez N."/>
            <person name="Hagos B."/>
            <person name="Hall J."/>
            <person name="Henson C."/>
            <person name="Hollinger A."/>
            <person name="Honan T."/>
            <person name="Huard M.D."/>
            <person name="Hughes L."/>
            <person name="Hurhula B."/>
            <person name="Husby M.E."/>
            <person name="Kamat A."/>
            <person name="Kanga B."/>
            <person name="Kashin S."/>
            <person name="Khazanovich D."/>
            <person name="Kisner P."/>
            <person name="Lance K."/>
            <person name="Lara M."/>
            <person name="Lee W."/>
            <person name="Lennon N."/>
            <person name="Letendre F."/>
            <person name="LeVine R."/>
            <person name="Lipovsky A."/>
            <person name="Liu X."/>
            <person name="Liu J."/>
            <person name="Liu S."/>
            <person name="Lokyitsang T."/>
            <person name="Lokyitsang Y."/>
            <person name="Lubonja R."/>
            <person name="Lui A."/>
            <person name="MacDonald P."/>
            <person name="Magnisalis V."/>
            <person name="Maru K."/>
            <person name="Matthews C."/>
            <person name="McCusker W."/>
            <person name="McDonough S."/>
            <person name="Mehta T."/>
            <person name="Meldrim J."/>
            <person name="Meneus L."/>
            <person name="Mihai O."/>
            <person name="Mihalev A."/>
            <person name="Mihova T."/>
            <person name="Mittelman R."/>
            <person name="Mlenga V."/>
            <person name="Montmayeur A."/>
            <person name="Mulrain L."/>
            <person name="Navidi A."/>
            <person name="Naylor J."/>
            <person name="Negash T."/>
            <person name="Nguyen T."/>
            <person name="Nguyen N."/>
            <person name="Nicol R."/>
            <person name="Norbu C."/>
            <person name="Norbu N."/>
            <person name="Novod N."/>
            <person name="O'Neill B."/>
            <person name="Osman S."/>
            <person name="Markiewicz E."/>
            <person name="Oyono O.L."/>
            <person name="Patti C."/>
            <person name="Phunkhang P."/>
            <person name="Pierre F."/>
            <person name="Priest M."/>
            <person name="Raghuraman S."/>
            <person name="Rege F."/>
            <person name="Reyes R."/>
            <person name="Rise C."/>
            <person name="Rogov P."/>
            <person name="Ross K."/>
            <person name="Ryan E."/>
            <person name="Settipalli S."/>
            <person name="Shea T."/>
            <person name="Sherpa N."/>
            <person name="Shi L."/>
            <person name="Shih D."/>
            <person name="Sparrow T."/>
            <person name="Spaulding J."/>
            <person name="Stalker J."/>
            <person name="Stange-Thomann N."/>
            <person name="Stavropoulos S."/>
            <person name="Stone C."/>
            <person name="Strader C."/>
            <person name="Tesfaye S."/>
            <person name="Thomson T."/>
            <person name="Thoulutsang Y."/>
            <person name="Thoulutsang D."/>
            <person name="Topham K."/>
            <person name="Topping I."/>
            <person name="Tsamla T."/>
            <person name="Vassiliev H."/>
            <person name="Vo A."/>
            <person name="Wangchuk T."/>
            <person name="Wangdi T."/>
            <person name="Weiand M."/>
            <person name="Wilkinson J."/>
            <person name="Wilson A."/>
            <person name="Yadav S."/>
            <person name="Young G."/>
            <person name="Yu Q."/>
            <person name="Zembek L."/>
            <person name="Zhong D."/>
            <person name="Zimmer A."/>
            <person name="Zwirko Z."/>
            <person name="Jaffe D.B."/>
            <person name="Alvarez P."/>
            <person name="Brockman W."/>
            <person name="Butler J."/>
            <person name="Chin C."/>
            <person name="Gnerre S."/>
            <person name="Grabherr M."/>
            <person name="Kleber M."/>
            <person name="Mauceli E."/>
            <person name="MacCallum I."/>
        </authorList>
    </citation>
    <scope>NUCLEOTIDE SEQUENCE [LARGE SCALE GENOMIC DNA]</scope>
    <source>
        <strain evidence="8">Tucson 15287-2541.00</strain>
    </source>
</reference>
<sequence>MTQFCCIVVILLICLTQFTGAETTPKPKAVTQAAQVTTTTTTVRPSLKQQQAQPQQQQKKQDPKCLQPLETGPCRMKLERYYYNKDKNACETFNFGGCRGNDNRWGFRQTCEDACLLVKK</sequence>
<dbReference type="PANTHER" id="PTHR10083:SF328">
    <property type="entry name" value="TISSUE FACTOR PATHWAY INHIBITOR"/>
    <property type="match status" value="1"/>
</dbReference>
<keyword evidence="2" id="KW-0722">Serine protease inhibitor</keyword>
<dbReference type="PANTHER" id="PTHR10083">
    <property type="entry name" value="KUNITZ-TYPE PROTEASE INHIBITOR-RELATED"/>
    <property type="match status" value="1"/>
</dbReference>
<evidence type="ECO:0000256" key="3">
    <source>
        <dbReference type="ARBA" id="ARBA00023157"/>
    </source>
</evidence>
<dbReference type="Gene3D" id="4.10.410.10">
    <property type="entry name" value="Pancreatic trypsin inhibitor Kunitz domain"/>
    <property type="match status" value="1"/>
</dbReference>
<dbReference type="SMART" id="SM00131">
    <property type="entry name" value="KU"/>
    <property type="match status" value="1"/>
</dbReference>
<evidence type="ECO:0000313" key="8">
    <source>
        <dbReference type="Proteomes" id="UP000001070"/>
    </source>
</evidence>
<evidence type="ECO:0000313" key="7">
    <source>
        <dbReference type="EMBL" id="EDV99166.1"/>
    </source>
</evidence>
<dbReference type="SUPFAM" id="SSF57362">
    <property type="entry name" value="BPTI-like"/>
    <property type="match status" value="1"/>
</dbReference>
<dbReference type="InterPro" id="IPR050098">
    <property type="entry name" value="TFPI/VKTCI-like"/>
</dbReference>
<dbReference type="OrthoDB" id="4473401at2759"/>
<dbReference type="MEROPS" id="I02.964"/>
<protein>
    <submittedName>
        <fullName evidence="7">GH13177</fullName>
    </submittedName>
</protein>
<dbReference type="FunFam" id="4.10.410.10:FF:000017">
    <property type="entry name" value="papilin isoform X2"/>
    <property type="match status" value="1"/>
</dbReference>
<keyword evidence="3" id="KW-1015">Disulfide bond</keyword>
<accession>B4JQI6</accession>
<dbReference type="HOGENOM" id="CLU_1983842_0_0_1"/>
<keyword evidence="8" id="KW-1185">Reference proteome</keyword>
<dbReference type="FunCoup" id="B4JQI6">
    <property type="interactions" value="39"/>
</dbReference>
<gene>
    <name evidence="7" type="primary">Dgri\GH13177</name>
    <name evidence="7" type="ORF">Dgri_GH13177</name>
</gene>
<feature type="region of interest" description="Disordered" evidence="4">
    <location>
        <begin position="41"/>
        <end position="63"/>
    </location>
</feature>
<dbReference type="OMA" id="WGFRQTC"/>
<organism evidence="8">
    <name type="scientific">Drosophila grimshawi</name>
    <name type="common">Hawaiian fruit fly</name>
    <name type="synonym">Idiomyia grimshawi</name>
    <dbReference type="NCBI Taxonomy" id="7222"/>
    <lineage>
        <taxon>Eukaryota</taxon>
        <taxon>Metazoa</taxon>
        <taxon>Ecdysozoa</taxon>
        <taxon>Arthropoda</taxon>
        <taxon>Hexapoda</taxon>
        <taxon>Insecta</taxon>
        <taxon>Pterygota</taxon>
        <taxon>Neoptera</taxon>
        <taxon>Endopterygota</taxon>
        <taxon>Diptera</taxon>
        <taxon>Brachycera</taxon>
        <taxon>Muscomorpha</taxon>
        <taxon>Ephydroidea</taxon>
        <taxon>Drosophilidae</taxon>
        <taxon>Drosophila</taxon>
        <taxon>Hawaiian Drosophila</taxon>
    </lineage>
</organism>
<evidence type="ECO:0000256" key="5">
    <source>
        <dbReference type="SAM" id="SignalP"/>
    </source>
</evidence>
<dbReference type="GO" id="GO:0005615">
    <property type="term" value="C:extracellular space"/>
    <property type="evidence" value="ECO:0007669"/>
    <property type="project" value="TreeGrafter"/>
</dbReference>
<dbReference type="KEGG" id="dgr:6566988"/>
<proteinExistence type="predicted"/>
<feature type="signal peptide" evidence="5">
    <location>
        <begin position="1"/>
        <end position="21"/>
    </location>
</feature>
<name>B4JQI6_DROGR</name>
<dbReference type="CDD" id="cd00109">
    <property type="entry name" value="Kunitz-type"/>
    <property type="match status" value="1"/>
</dbReference>
<dbReference type="EMBL" id="CH916372">
    <property type="protein sequence ID" value="EDV99166.1"/>
    <property type="molecule type" value="Genomic_DNA"/>
</dbReference>